<dbReference type="SUPFAM" id="SSF88946">
    <property type="entry name" value="Sigma2 domain of RNA polymerase sigma factors"/>
    <property type="match status" value="1"/>
</dbReference>
<dbReference type="RefSeq" id="WP_144307116.1">
    <property type="nucleotide sequence ID" value="NZ_CP039543.1"/>
</dbReference>
<dbReference type="InterPro" id="IPR007630">
    <property type="entry name" value="RNA_pol_sigma70_r4"/>
</dbReference>
<evidence type="ECO:0000313" key="9">
    <source>
        <dbReference type="EMBL" id="TVM31060.1"/>
    </source>
</evidence>
<dbReference type="AlphaFoldDB" id="A0A6P1ZDP3"/>
<dbReference type="NCBIfam" id="NF005413">
    <property type="entry name" value="PRK06986.1"/>
    <property type="match status" value="1"/>
</dbReference>
<dbReference type="Pfam" id="PF04545">
    <property type="entry name" value="Sigma70_r4"/>
    <property type="match status" value="1"/>
</dbReference>
<dbReference type="InterPro" id="IPR013325">
    <property type="entry name" value="RNA_pol_sigma_r2"/>
</dbReference>
<evidence type="ECO:0000256" key="1">
    <source>
        <dbReference type="ARBA" id="ARBA00023015"/>
    </source>
</evidence>
<evidence type="ECO:0000259" key="7">
    <source>
        <dbReference type="PROSITE" id="PS00716"/>
    </source>
</evidence>
<dbReference type="InterPro" id="IPR007627">
    <property type="entry name" value="RNA_pol_sigma70_r2"/>
</dbReference>
<dbReference type="InterPro" id="IPR012845">
    <property type="entry name" value="RNA_pol_sigma_FliA_WhiG"/>
</dbReference>
<evidence type="ECO:0000256" key="2">
    <source>
        <dbReference type="ARBA" id="ARBA00023082"/>
    </source>
</evidence>
<reference evidence="8 11" key="2">
    <citation type="submission" date="2019-04" db="EMBL/GenBank/DDBJ databases">
        <title>Isolation and culture of sulfate reducing bacteria from the cold seep of the South China Sea.</title>
        <authorList>
            <person name="Sun C."/>
            <person name="Liu R."/>
        </authorList>
    </citation>
    <scope>NUCLEOTIDE SEQUENCE [LARGE SCALE GENOMIC DNA]</scope>
    <source>
        <strain evidence="8 11">CS1</strain>
    </source>
</reference>
<feature type="domain" description="RNA polymerase sigma-70" evidence="7">
    <location>
        <begin position="228"/>
        <end position="254"/>
    </location>
</feature>
<dbReference type="NCBIfam" id="TIGR02937">
    <property type="entry name" value="sigma70-ECF"/>
    <property type="match status" value="1"/>
</dbReference>
<evidence type="ECO:0000313" key="8">
    <source>
        <dbReference type="EMBL" id="QJT09699.1"/>
    </source>
</evidence>
<feature type="domain" description="RNA polymerase sigma-70" evidence="6">
    <location>
        <begin position="69"/>
        <end position="82"/>
    </location>
</feature>
<keyword evidence="2 5" id="KW-0731">Sigma factor</keyword>
<dbReference type="Pfam" id="PF04539">
    <property type="entry name" value="Sigma70_r3"/>
    <property type="match status" value="1"/>
</dbReference>
<dbReference type="PROSITE" id="PS00716">
    <property type="entry name" value="SIGMA70_2"/>
    <property type="match status" value="1"/>
</dbReference>
<evidence type="ECO:0000259" key="6">
    <source>
        <dbReference type="PROSITE" id="PS00715"/>
    </source>
</evidence>
<dbReference type="PROSITE" id="PS00715">
    <property type="entry name" value="SIGMA70_1"/>
    <property type="match status" value="1"/>
</dbReference>
<dbReference type="InterPro" id="IPR000943">
    <property type="entry name" value="RNA_pol_sigma70"/>
</dbReference>
<name>A0A6P1ZDP3_9BACT</name>
<organism evidence="9 10">
    <name type="scientific">Oceanidesulfovibrio marinus</name>
    <dbReference type="NCBI Taxonomy" id="370038"/>
    <lineage>
        <taxon>Bacteria</taxon>
        <taxon>Pseudomonadati</taxon>
        <taxon>Thermodesulfobacteriota</taxon>
        <taxon>Desulfovibrionia</taxon>
        <taxon>Desulfovibrionales</taxon>
        <taxon>Desulfovibrionaceae</taxon>
        <taxon>Oceanidesulfovibrio</taxon>
    </lineage>
</organism>
<dbReference type="InterPro" id="IPR007624">
    <property type="entry name" value="RNA_pol_sigma70_r3"/>
</dbReference>
<dbReference type="GO" id="GO:0006352">
    <property type="term" value="P:DNA-templated transcription initiation"/>
    <property type="evidence" value="ECO:0007669"/>
    <property type="project" value="InterPro"/>
</dbReference>
<dbReference type="OrthoDB" id="9799825at2"/>
<dbReference type="PANTHER" id="PTHR30385:SF7">
    <property type="entry name" value="RNA POLYMERASE SIGMA FACTOR FLIA"/>
    <property type="match status" value="1"/>
</dbReference>
<evidence type="ECO:0000313" key="11">
    <source>
        <dbReference type="Proteomes" id="UP000503251"/>
    </source>
</evidence>
<keyword evidence="11" id="KW-1185">Reference proteome</keyword>
<keyword evidence="1 5" id="KW-0805">Transcription regulation</keyword>
<dbReference type="EMBL" id="CP039543">
    <property type="protein sequence ID" value="QJT09699.1"/>
    <property type="molecule type" value="Genomic_DNA"/>
</dbReference>
<dbReference type="GO" id="GO:0003677">
    <property type="term" value="F:DNA binding"/>
    <property type="evidence" value="ECO:0007669"/>
    <property type="project" value="UniProtKB-KW"/>
</dbReference>
<sequence length="268" mass="30281">MVTSSFSGKNSSSSKPDVNSWELLESGAVAWEDMGAVDRRHVVQHYAPKIKFLALRLKAKLPQNVELGDIISSGTLGLMEALGKFDPGLGIKFETYAENRIRGAMLDELRRMDWFSRGLRQRVRTLEDASKQFENRHGKKASEEELMEMTGLSEKEVRTGLEALQNQLCLDIDAIQETFSAEGKGKAGDEPYHTTALQEVVDKVALLIEELTPREKMVMSLYYGDELTMRETAEVMNITEGRVSQLHSQAMARLRQLFRERYGADFTL</sequence>
<keyword evidence="3 5" id="KW-0238">DNA-binding</keyword>
<dbReference type="InterPro" id="IPR014284">
    <property type="entry name" value="RNA_pol_sigma-70_dom"/>
</dbReference>
<keyword evidence="4 5" id="KW-0804">Transcription</keyword>
<dbReference type="PIRSF" id="PIRSF000770">
    <property type="entry name" value="RNA_pol_sigma-SigE/K"/>
    <property type="match status" value="1"/>
</dbReference>
<proteinExistence type="inferred from homology"/>
<evidence type="ECO:0000256" key="4">
    <source>
        <dbReference type="ARBA" id="ARBA00023163"/>
    </source>
</evidence>
<dbReference type="InterPro" id="IPR013324">
    <property type="entry name" value="RNA_pol_sigma_r3/r4-like"/>
</dbReference>
<dbReference type="SUPFAM" id="SSF88659">
    <property type="entry name" value="Sigma3 and sigma4 domains of RNA polymerase sigma factors"/>
    <property type="match status" value="2"/>
</dbReference>
<accession>A0A6P1ZDP3</accession>
<dbReference type="Gene3D" id="1.20.140.160">
    <property type="match status" value="1"/>
</dbReference>
<reference evidence="9 10" key="1">
    <citation type="submission" date="2018-06" db="EMBL/GenBank/DDBJ databases">
        <title>Complete genome of Desulfovibrio marinus P48SEP.</title>
        <authorList>
            <person name="Crispim J.S."/>
            <person name="Vidigal P.M.P."/>
            <person name="Silva L.C.F."/>
            <person name="Araujo L.C."/>
            <person name="Laguardia C.N."/>
            <person name="Dias R.S."/>
            <person name="Sousa M.P."/>
            <person name="Paula S.O."/>
            <person name="Silva C."/>
        </authorList>
    </citation>
    <scope>NUCLEOTIDE SEQUENCE [LARGE SCALE GENOMIC DNA]</scope>
    <source>
        <strain evidence="9 10">P48SEP</strain>
    </source>
</reference>
<dbReference type="Proteomes" id="UP000503251">
    <property type="component" value="Chromosome"/>
</dbReference>
<dbReference type="CDD" id="cd06171">
    <property type="entry name" value="Sigma70_r4"/>
    <property type="match status" value="1"/>
</dbReference>
<protein>
    <recommendedName>
        <fullName evidence="5">RNA polymerase sigma factor</fullName>
    </recommendedName>
</protein>
<evidence type="ECO:0000313" key="10">
    <source>
        <dbReference type="Proteomes" id="UP000434052"/>
    </source>
</evidence>
<dbReference type="Proteomes" id="UP000434052">
    <property type="component" value="Unassembled WGS sequence"/>
</dbReference>
<dbReference type="EMBL" id="QMIF01000018">
    <property type="protein sequence ID" value="TVM31060.1"/>
    <property type="molecule type" value="Genomic_DNA"/>
</dbReference>
<dbReference type="Gene3D" id="1.10.1740.10">
    <property type="match status" value="1"/>
</dbReference>
<comment type="similarity">
    <text evidence="5">Belongs to the sigma-70 factor family.</text>
</comment>
<dbReference type="NCBIfam" id="TIGR02479">
    <property type="entry name" value="FliA_WhiG"/>
    <property type="match status" value="1"/>
</dbReference>
<dbReference type="GO" id="GO:0016987">
    <property type="term" value="F:sigma factor activity"/>
    <property type="evidence" value="ECO:0007669"/>
    <property type="project" value="UniProtKB-KW"/>
</dbReference>
<dbReference type="Pfam" id="PF04542">
    <property type="entry name" value="Sigma70_r2"/>
    <property type="match status" value="1"/>
</dbReference>
<evidence type="ECO:0000256" key="3">
    <source>
        <dbReference type="ARBA" id="ARBA00023125"/>
    </source>
</evidence>
<evidence type="ECO:0000256" key="5">
    <source>
        <dbReference type="RuleBase" id="RU362124"/>
    </source>
</evidence>
<comment type="function">
    <text evidence="5">Sigma factors are initiation factors that promote the attachment of RNA polymerase to specific initiation sites and are then released.</text>
</comment>
<dbReference type="PRINTS" id="PR00046">
    <property type="entry name" value="SIGMA70FCT"/>
</dbReference>
<gene>
    <name evidence="9" type="ORF">DQK91_19695</name>
    <name evidence="8" type="ORF">E8L03_12475</name>
</gene>
<dbReference type="GO" id="GO:0003899">
    <property type="term" value="F:DNA-directed RNA polymerase activity"/>
    <property type="evidence" value="ECO:0007669"/>
    <property type="project" value="InterPro"/>
</dbReference>
<dbReference type="PANTHER" id="PTHR30385">
    <property type="entry name" value="SIGMA FACTOR F FLAGELLAR"/>
    <property type="match status" value="1"/>
</dbReference>